<evidence type="ECO:0000313" key="4">
    <source>
        <dbReference type="Proteomes" id="UP000324550"/>
    </source>
</evidence>
<dbReference type="InterPro" id="IPR001296">
    <property type="entry name" value="Glyco_trans_1"/>
</dbReference>
<protein>
    <submittedName>
        <fullName evidence="3">Glycosyltransferase family 4 protein</fullName>
    </submittedName>
</protein>
<name>A0A5D0GJ31_9FLAO</name>
<keyword evidence="3" id="KW-0808">Transferase</keyword>
<dbReference type="Proteomes" id="UP000324550">
    <property type="component" value="Unassembled WGS sequence"/>
</dbReference>
<dbReference type="PANTHER" id="PTHR12526">
    <property type="entry name" value="GLYCOSYLTRANSFERASE"/>
    <property type="match status" value="1"/>
</dbReference>
<dbReference type="PANTHER" id="PTHR12526:SF630">
    <property type="entry name" value="GLYCOSYLTRANSFERASE"/>
    <property type="match status" value="1"/>
</dbReference>
<proteinExistence type="predicted"/>
<dbReference type="GO" id="GO:0016757">
    <property type="term" value="F:glycosyltransferase activity"/>
    <property type="evidence" value="ECO:0007669"/>
    <property type="project" value="InterPro"/>
</dbReference>
<dbReference type="OrthoDB" id="798298at2"/>
<dbReference type="Gene3D" id="3.40.50.2000">
    <property type="entry name" value="Glycogen Phosphorylase B"/>
    <property type="match status" value="2"/>
</dbReference>
<dbReference type="Pfam" id="PF00534">
    <property type="entry name" value="Glycos_transf_1"/>
    <property type="match status" value="1"/>
</dbReference>
<dbReference type="SUPFAM" id="SSF53756">
    <property type="entry name" value="UDP-Glycosyltransferase/glycogen phosphorylase"/>
    <property type="match status" value="1"/>
</dbReference>
<dbReference type="RefSeq" id="WP_148452714.1">
    <property type="nucleotide sequence ID" value="NZ_VSFC01000012.1"/>
</dbReference>
<evidence type="ECO:0000259" key="1">
    <source>
        <dbReference type="Pfam" id="PF00534"/>
    </source>
</evidence>
<evidence type="ECO:0000313" key="3">
    <source>
        <dbReference type="EMBL" id="TYA58943.1"/>
    </source>
</evidence>
<sequence>MKKSIAFVLPNLNTGGAQRVVSTLANLLVEKYHVRIITLYECKPFYNLDSKISVNFCLSEFNSNPTFVQSIVNNFKLIIKLIKILKNNNVNLAIGFMSTTNIYTIIATKFIRIPNIISERANPEYSSLNNIWTFLRKINYPFSNCLVVQTKANKNYFKTYNKNKIEIINNPIDNNLLFNRNLDIPKENIILNVGRLEEPKNQDLLIHAFNKIKNINWKLILVGDGKNYEAYNKLIASLNMQDKIILVGNYSDVAFYYNKAKIFAFTSKYEGFPNVIIEAMSYGLACISTDCPHGPSEIIKNNENGILIPVGDQIALEKNLTILTQNPKLLKTLSNNAIISAADYNPNKIALEWSTLINKII</sequence>
<dbReference type="EMBL" id="VSFC01000012">
    <property type="protein sequence ID" value="TYA58943.1"/>
    <property type="molecule type" value="Genomic_DNA"/>
</dbReference>
<dbReference type="CDD" id="cd03820">
    <property type="entry name" value="GT4_AmsD-like"/>
    <property type="match status" value="1"/>
</dbReference>
<dbReference type="Pfam" id="PF13439">
    <property type="entry name" value="Glyco_transf_4"/>
    <property type="match status" value="1"/>
</dbReference>
<dbReference type="InterPro" id="IPR028098">
    <property type="entry name" value="Glyco_trans_4-like_N"/>
</dbReference>
<gene>
    <name evidence="3" type="ORF">FVF61_01995</name>
</gene>
<reference evidence="3 4" key="1">
    <citation type="submission" date="2019-08" db="EMBL/GenBank/DDBJ databases">
        <title>Formosa sediminis sp. nov., isolated from marine sediment.</title>
        <authorList>
            <person name="Cao W.R."/>
        </authorList>
    </citation>
    <scope>NUCLEOTIDE SEQUENCE [LARGE SCALE GENOMIC DNA]</scope>
    <source>
        <strain evidence="3 4">1494</strain>
    </source>
</reference>
<keyword evidence="4" id="KW-1185">Reference proteome</keyword>
<comment type="caution">
    <text evidence="3">The sequence shown here is derived from an EMBL/GenBank/DDBJ whole genome shotgun (WGS) entry which is preliminary data.</text>
</comment>
<dbReference type="AlphaFoldDB" id="A0A5D0GJ31"/>
<evidence type="ECO:0000259" key="2">
    <source>
        <dbReference type="Pfam" id="PF13439"/>
    </source>
</evidence>
<feature type="domain" description="Glycosyl transferase family 1" evidence="1">
    <location>
        <begin position="184"/>
        <end position="337"/>
    </location>
</feature>
<organism evidence="3 4">
    <name type="scientific">Formosa maritima</name>
    <dbReference type="NCBI Taxonomy" id="2592046"/>
    <lineage>
        <taxon>Bacteria</taxon>
        <taxon>Pseudomonadati</taxon>
        <taxon>Bacteroidota</taxon>
        <taxon>Flavobacteriia</taxon>
        <taxon>Flavobacteriales</taxon>
        <taxon>Flavobacteriaceae</taxon>
        <taxon>Formosa</taxon>
    </lineage>
</organism>
<feature type="domain" description="Glycosyltransferase subfamily 4-like N-terminal" evidence="2">
    <location>
        <begin position="15"/>
        <end position="173"/>
    </location>
</feature>
<accession>A0A5D0GJ31</accession>